<dbReference type="RefSeq" id="WP_020911677.1">
    <property type="nucleotide sequence ID" value="NC_011566.1"/>
</dbReference>
<protein>
    <recommendedName>
        <fullName evidence="3">Flagellar protein FliT</fullName>
    </recommendedName>
</protein>
<dbReference type="KEGG" id="swp:swp_1514"/>
<proteinExistence type="predicted"/>
<evidence type="ECO:0008006" key="3">
    <source>
        <dbReference type="Google" id="ProtNLM"/>
    </source>
</evidence>
<evidence type="ECO:0000313" key="1">
    <source>
        <dbReference type="EMBL" id="ACJ28299.1"/>
    </source>
</evidence>
<sequence>MNTPLIPVIEVIEQLAAVDSAMTELLDNLEKIQFEDDESDTLVLKLQDVISARQILIGQLVTDSQFEDRIYLQQQADKTTEFEHRAKKVLADREALLRGMRKGKRQTNLYKTIDSNR</sequence>
<gene>
    <name evidence="1" type="ordered locus">swp_1514</name>
</gene>
<dbReference type="eggNOG" id="ENOG5030C0K">
    <property type="taxonomic scope" value="Bacteria"/>
</dbReference>
<keyword evidence="2" id="KW-1185">Reference proteome</keyword>
<organism evidence="1 2">
    <name type="scientific">Shewanella piezotolerans (strain WP3 / JCM 13877)</name>
    <dbReference type="NCBI Taxonomy" id="225849"/>
    <lineage>
        <taxon>Bacteria</taxon>
        <taxon>Pseudomonadati</taxon>
        <taxon>Pseudomonadota</taxon>
        <taxon>Gammaproteobacteria</taxon>
        <taxon>Alteromonadales</taxon>
        <taxon>Shewanellaceae</taxon>
        <taxon>Shewanella</taxon>
    </lineage>
</organism>
<reference evidence="1 2" key="1">
    <citation type="journal article" date="2008" name="PLoS ONE">
        <title>Environmental adaptation: genomic analysis of the piezotolerant and psychrotolerant deep-sea iron reducing bacterium Shewanella piezotolerans WP3.</title>
        <authorList>
            <person name="Wang F."/>
            <person name="Wang J."/>
            <person name="Jian H."/>
            <person name="Zhang B."/>
            <person name="Li S."/>
            <person name="Wang F."/>
            <person name="Zeng X."/>
            <person name="Gao L."/>
            <person name="Bartlett D.H."/>
            <person name="Yu J."/>
            <person name="Hu S."/>
            <person name="Xiao X."/>
        </authorList>
    </citation>
    <scope>NUCLEOTIDE SEQUENCE [LARGE SCALE GENOMIC DNA]</scope>
    <source>
        <strain evidence="2">WP3 / JCM 13877</strain>
    </source>
</reference>
<accession>B8CKX3</accession>
<name>B8CKX3_SHEPW</name>
<dbReference type="Proteomes" id="UP000000753">
    <property type="component" value="Chromosome"/>
</dbReference>
<dbReference type="OrthoDB" id="6267576at2"/>
<dbReference type="EMBL" id="CP000472">
    <property type="protein sequence ID" value="ACJ28299.1"/>
    <property type="molecule type" value="Genomic_DNA"/>
</dbReference>
<dbReference type="AlphaFoldDB" id="B8CKX3"/>
<dbReference type="HOGENOM" id="CLU_168307_0_0_6"/>
<evidence type="ECO:0000313" key="2">
    <source>
        <dbReference type="Proteomes" id="UP000000753"/>
    </source>
</evidence>
<dbReference type="STRING" id="225849.swp_1514"/>